<reference evidence="2 3" key="1">
    <citation type="journal article" date="2024" name="G3 (Bethesda)">
        <title>Genome assembly of Hibiscus sabdariffa L. provides insights into metabolisms of medicinal natural products.</title>
        <authorList>
            <person name="Kim T."/>
        </authorList>
    </citation>
    <scope>NUCLEOTIDE SEQUENCE [LARGE SCALE GENOMIC DNA]</scope>
    <source>
        <strain evidence="2">TK-2024</strain>
        <tissue evidence="2">Old leaves</tissue>
    </source>
</reference>
<evidence type="ECO:0000259" key="1">
    <source>
        <dbReference type="Pfam" id="PF13966"/>
    </source>
</evidence>
<name>A0ABR2QSG0_9ROSI</name>
<keyword evidence="3" id="KW-1185">Reference proteome</keyword>
<dbReference type="InterPro" id="IPR026960">
    <property type="entry name" value="RVT-Znf"/>
</dbReference>
<evidence type="ECO:0000313" key="2">
    <source>
        <dbReference type="EMBL" id="KAK9003615.1"/>
    </source>
</evidence>
<proteinExistence type="predicted"/>
<dbReference type="Pfam" id="PF13966">
    <property type="entry name" value="zf-RVT"/>
    <property type="match status" value="1"/>
</dbReference>
<dbReference type="EMBL" id="JBBPBN010000033">
    <property type="protein sequence ID" value="KAK9003615.1"/>
    <property type="molecule type" value="Genomic_DNA"/>
</dbReference>
<comment type="caution">
    <text evidence="2">The sequence shown here is derived from an EMBL/GenBank/DDBJ whole genome shotgun (WGS) entry which is preliminary data.</text>
</comment>
<evidence type="ECO:0000313" key="3">
    <source>
        <dbReference type="Proteomes" id="UP001396334"/>
    </source>
</evidence>
<protein>
    <recommendedName>
        <fullName evidence="1">Reverse transcriptase zinc-binding domain-containing protein</fullName>
    </recommendedName>
</protein>
<accession>A0ABR2QSG0</accession>
<feature type="domain" description="Reverse transcriptase zinc-binding" evidence="1">
    <location>
        <begin position="31"/>
        <end position="127"/>
    </location>
</feature>
<gene>
    <name evidence="2" type="ORF">V6N11_084254</name>
</gene>
<organism evidence="2 3">
    <name type="scientific">Hibiscus sabdariffa</name>
    <name type="common">roselle</name>
    <dbReference type="NCBI Taxonomy" id="183260"/>
    <lineage>
        <taxon>Eukaryota</taxon>
        <taxon>Viridiplantae</taxon>
        <taxon>Streptophyta</taxon>
        <taxon>Embryophyta</taxon>
        <taxon>Tracheophyta</taxon>
        <taxon>Spermatophyta</taxon>
        <taxon>Magnoliopsida</taxon>
        <taxon>eudicotyledons</taxon>
        <taxon>Gunneridae</taxon>
        <taxon>Pentapetalae</taxon>
        <taxon>rosids</taxon>
        <taxon>malvids</taxon>
        <taxon>Malvales</taxon>
        <taxon>Malvaceae</taxon>
        <taxon>Malvoideae</taxon>
        <taxon>Hibiscus</taxon>
    </lineage>
</organism>
<dbReference type="Proteomes" id="UP001396334">
    <property type="component" value="Unassembled WGS sequence"/>
</dbReference>
<sequence>MKNKWLPIVSFPCLRLENVMKSWRLDGSDAYFVKSGYRFLRDDHHDAASVTVLAYSNMIVIFFKDMWSVILPAKVKINMWRIANSFVPTYSIMQNRRLNVNNVCPLFLSSDESITHLMRDCSFVHQLFFVQGAIASDSARFIDEC</sequence>